<keyword evidence="2" id="KW-1185">Reference proteome</keyword>
<evidence type="ECO:0000313" key="1">
    <source>
        <dbReference type="EMBL" id="CAG9187211.1"/>
    </source>
</evidence>
<dbReference type="Pfam" id="PF09952">
    <property type="entry name" value="AbiEi_2"/>
    <property type="match status" value="1"/>
</dbReference>
<dbReference type="RefSeq" id="WP_224010344.1">
    <property type="nucleotide sequence ID" value="NZ_CAJZAF010000061.1"/>
</dbReference>
<dbReference type="EMBL" id="CAJZAF010000061">
    <property type="protein sequence ID" value="CAG9187211.1"/>
    <property type="molecule type" value="Genomic_DNA"/>
</dbReference>
<organism evidence="1 2">
    <name type="scientific">Cupriavidus pinatubonensis</name>
    <dbReference type="NCBI Taxonomy" id="248026"/>
    <lineage>
        <taxon>Bacteria</taxon>
        <taxon>Pseudomonadati</taxon>
        <taxon>Pseudomonadota</taxon>
        <taxon>Betaproteobacteria</taxon>
        <taxon>Burkholderiales</taxon>
        <taxon>Burkholderiaceae</taxon>
        <taxon>Cupriavidus</taxon>
    </lineage>
</organism>
<sequence length="347" mass="38555">MNSVVPPIVEEALEALRRSTGVEGWRPKEAAAAKDGQVILKRHAIVQPYSVAWKTTIRSATALTLVRAQLEGRQPGLLVTTYLTPHLAERCRDIGLQFIDAAGNAYLDTEGLYVYVSGRRLDPAVLPTRARGSGNPTAMRMIFALLSRPSLLQASYREIAEASDIALGSVGTVFKELAARGWVLEPTIPQRRRLTAPDRLLDEWVANYPSILRPRLQGRRYATSDLDWWRTASQADLENSYWSGEVAAEKMTGHLRAEAQTLYIATEHKQRCLKQLMQNYRLRPLADGPIEILDVFWSPSVQDTAALPGVVPSILVYADLMASLSSRNLEMAAKLRAGIIQHALDQF</sequence>
<evidence type="ECO:0000313" key="2">
    <source>
        <dbReference type="Proteomes" id="UP000701702"/>
    </source>
</evidence>
<gene>
    <name evidence="1" type="ORF">LMG23994_06655</name>
</gene>
<dbReference type="InterPro" id="IPR019238">
    <property type="entry name" value="AbiEi_2"/>
</dbReference>
<protein>
    <submittedName>
        <fullName evidence="1">Uncharacterized protein</fullName>
    </submittedName>
</protein>
<proteinExistence type="predicted"/>
<name>A0ABM8Y384_9BURK</name>
<accession>A0ABM8Y384</accession>
<reference evidence="1 2" key="1">
    <citation type="submission" date="2021-08" db="EMBL/GenBank/DDBJ databases">
        <authorList>
            <person name="Peeters C."/>
        </authorList>
    </citation>
    <scope>NUCLEOTIDE SEQUENCE [LARGE SCALE GENOMIC DNA]</scope>
    <source>
        <strain evidence="1 2">LMG 23994</strain>
    </source>
</reference>
<comment type="caution">
    <text evidence="1">The sequence shown here is derived from an EMBL/GenBank/DDBJ whole genome shotgun (WGS) entry which is preliminary data.</text>
</comment>
<dbReference type="Proteomes" id="UP000701702">
    <property type="component" value="Unassembled WGS sequence"/>
</dbReference>